<accession>A0A6V8SCQ3</accession>
<dbReference type="PANTHER" id="PTHR18964:SF170">
    <property type="entry name" value="SUGAR KINASE"/>
    <property type="match status" value="1"/>
</dbReference>
<dbReference type="PANTHER" id="PTHR18964">
    <property type="entry name" value="ROK (REPRESSOR, ORF, KINASE) FAMILY"/>
    <property type="match status" value="1"/>
</dbReference>
<dbReference type="Gene3D" id="3.30.420.40">
    <property type="match status" value="2"/>
</dbReference>
<dbReference type="Proteomes" id="UP000580568">
    <property type="component" value="Unassembled WGS sequence"/>
</dbReference>
<sequence>MSKYMVIDVGGSAIKYSIMDGEGVAYEKGSIPTPKSGINEFVEVLGNLVEGSKKTYEIEGLACSMPGAVEPKSGIIYGASAVDYIHGPNVKELLSQRTGLRVSIENDANCAGLAEGWLGAAKDCENYICVVIGTGIGGCVVVNKKILRGKNLHGGEFGFMLVDDSDDIEGHTWSNNASTFALVRKVAKEKGLNEEELNGKKVFEMAENGDEQVKNIIDKWYNYLVRGLFNLKYIIDPDKILIGGAISSRADFYDVVNEKLDKMKSYYAKLDIAVEKCAFENDSNLIGALYNFLYCDN</sequence>
<gene>
    <name evidence="2" type="ORF">bsdtw1_00390</name>
</gene>
<evidence type="ECO:0000313" key="2">
    <source>
        <dbReference type="EMBL" id="GFP74342.1"/>
    </source>
</evidence>
<keyword evidence="2" id="KW-0808">Transferase</keyword>
<dbReference type="Pfam" id="PF00480">
    <property type="entry name" value="ROK"/>
    <property type="match status" value="1"/>
</dbReference>
<protein>
    <submittedName>
        <fullName evidence="2">Beta-glucoside kinase</fullName>
    </submittedName>
</protein>
<organism evidence="2 3">
    <name type="scientific">Clostridium fungisolvens</name>
    <dbReference type="NCBI Taxonomy" id="1604897"/>
    <lineage>
        <taxon>Bacteria</taxon>
        <taxon>Bacillati</taxon>
        <taxon>Bacillota</taxon>
        <taxon>Clostridia</taxon>
        <taxon>Eubacteriales</taxon>
        <taxon>Clostridiaceae</taxon>
        <taxon>Clostridium</taxon>
    </lineage>
</organism>
<dbReference type="AlphaFoldDB" id="A0A6V8SCQ3"/>
<dbReference type="InterPro" id="IPR000600">
    <property type="entry name" value="ROK"/>
</dbReference>
<dbReference type="SUPFAM" id="SSF53067">
    <property type="entry name" value="Actin-like ATPase domain"/>
    <property type="match status" value="1"/>
</dbReference>
<dbReference type="GO" id="GO:0016301">
    <property type="term" value="F:kinase activity"/>
    <property type="evidence" value="ECO:0007669"/>
    <property type="project" value="UniProtKB-KW"/>
</dbReference>
<dbReference type="InterPro" id="IPR043129">
    <property type="entry name" value="ATPase_NBD"/>
</dbReference>
<keyword evidence="3" id="KW-1185">Reference proteome</keyword>
<keyword evidence="2" id="KW-0418">Kinase</keyword>
<name>A0A6V8SCQ3_9CLOT</name>
<reference evidence="2 3" key="1">
    <citation type="submission" date="2020-07" db="EMBL/GenBank/DDBJ databases">
        <title>A new beta-1,3-glucan-decomposing anaerobic bacterium isolated from anoxic soil subjected to biological soil disinfestation.</title>
        <authorList>
            <person name="Ueki A."/>
            <person name="Tonouchi A."/>
        </authorList>
    </citation>
    <scope>NUCLEOTIDE SEQUENCE [LARGE SCALE GENOMIC DNA]</scope>
    <source>
        <strain evidence="2 3">TW1</strain>
    </source>
</reference>
<evidence type="ECO:0000313" key="3">
    <source>
        <dbReference type="Proteomes" id="UP000580568"/>
    </source>
</evidence>
<comment type="similarity">
    <text evidence="1">Belongs to the ROK (NagC/XylR) family.</text>
</comment>
<dbReference type="CDD" id="cd24152">
    <property type="entry name" value="ASKHA_NBD_ROK-like"/>
    <property type="match status" value="1"/>
</dbReference>
<comment type="caution">
    <text evidence="2">The sequence shown here is derived from an EMBL/GenBank/DDBJ whole genome shotgun (WGS) entry which is preliminary data.</text>
</comment>
<dbReference type="RefSeq" id="WP_183275910.1">
    <property type="nucleotide sequence ID" value="NZ_BLZR01000001.1"/>
</dbReference>
<proteinExistence type="inferred from homology"/>
<evidence type="ECO:0000256" key="1">
    <source>
        <dbReference type="ARBA" id="ARBA00006479"/>
    </source>
</evidence>
<dbReference type="EMBL" id="BLZR01000001">
    <property type="protein sequence ID" value="GFP74342.1"/>
    <property type="molecule type" value="Genomic_DNA"/>
</dbReference>